<dbReference type="InterPro" id="IPR005550">
    <property type="entry name" value="Kinetochore_Ndc80"/>
</dbReference>
<organism evidence="3 4">
    <name type="scientific">Pleurodeles waltl</name>
    <name type="common">Iberian ribbed newt</name>
    <dbReference type="NCBI Taxonomy" id="8319"/>
    <lineage>
        <taxon>Eukaryota</taxon>
        <taxon>Metazoa</taxon>
        <taxon>Chordata</taxon>
        <taxon>Craniata</taxon>
        <taxon>Vertebrata</taxon>
        <taxon>Euteleostomi</taxon>
        <taxon>Amphibia</taxon>
        <taxon>Batrachia</taxon>
        <taxon>Caudata</taxon>
        <taxon>Salamandroidea</taxon>
        <taxon>Salamandridae</taxon>
        <taxon>Pleurodelinae</taxon>
        <taxon>Pleurodeles</taxon>
    </lineage>
</organism>
<comment type="caution">
    <text evidence="3">The sequence shown here is derived from an EMBL/GenBank/DDBJ whole genome shotgun (WGS) entry which is preliminary data.</text>
</comment>
<dbReference type="PANTHER" id="PTHR10643">
    <property type="entry name" value="KINETOCHORE PROTEIN NDC80"/>
    <property type="match status" value="1"/>
</dbReference>
<dbReference type="Proteomes" id="UP001066276">
    <property type="component" value="Chromosome 8"/>
</dbReference>
<protein>
    <recommendedName>
        <fullName evidence="2">Kinetochore protein NDC80 loop region domain-containing protein</fullName>
    </recommendedName>
</protein>
<proteinExistence type="predicted"/>
<feature type="non-terminal residue" evidence="3">
    <location>
        <position position="388"/>
    </location>
</feature>
<evidence type="ECO:0000313" key="4">
    <source>
        <dbReference type="Proteomes" id="UP001066276"/>
    </source>
</evidence>
<feature type="coiled-coil region" evidence="1">
    <location>
        <begin position="238"/>
        <end position="315"/>
    </location>
</feature>
<evidence type="ECO:0000259" key="2">
    <source>
        <dbReference type="Pfam" id="PF24487"/>
    </source>
</evidence>
<dbReference type="GO" id="GO:0031262">
    <property type="term" value="C:Ndc80 complex"/>
    <property type="evidence" value="ECO:0007669"/>
    <property type="project" value="InterPro"/>
</dbReference>
<gene>
    <name evidence="3" type="ORF">NDU88_000800</name>
</gene>
<sequence length="388" mass="45723">DIYKVSESQLEALHEEHKSLLEELERLEREKDNEPDRLAAMKKQKASLEKDIHTYETYLAELRSRLSNLEQKAECIAKDVEAAELEFEAMKGEDARLKNILENQKYSVADIERIKYEQNELQQTINNHTKQLDDDRKHLWNEELRFAKIRESIEAQLIEYHKVARKLKLIPSSAENASGHNFQIEFHPNSDATCLTQYRTSIIAPLMKLMNRIEGEITAANNRKISIEDMFEQVNTMVAEKRHDVKLLTDECQKLEEMYQQRTEESEEEQKKFALEMESLEKHRQILESGLSTGLEETQKTLQEAQQQLQLVDQQTTDVGRHLWNKLNRVTEAIAIHLQTIEKYLDDQNAKAAKDLEEVQRDDVWRDFREMAEKYKKVMQESLHLEEK</sequence>
<evidence type="ECO:0000256" key="1">
    <source>
        <dbReference type="SAM" id="Coils"/>
    </source>
</evidence>
<dbReference type="PANTHER" id="PTHR10643:SF2">
    <property type="entry name" value="KINETOCHORE PROTEIN NDC80 HOMOLOG"/>
    <property type="match status" value="1"/>
</dbReference>
<feature type="coiled-coil region" evidence="1">
    <location>
        <begin position="3"/>
        <end position="86"/>
    </location>
</feature>
<dbReference type="AlphaFoldDB" id="A0AAV7NBL3"/>
<keyword evidence="4" id="KW-1185">Reference proteome</keyword>
<reference evidence="3" key="1">
    <citation type="journal article" date="2022" name="bioRxiv">
        <title>Sequencing and chromosome-scale assembly of the giantPleurodeles waltlgenome.</title>
        <authorList>
            <person name="Brown T."/>
            <person name="Elewa A."/>
            <person name="Iarovenko S."/>
            <person name="Subramanian E."/>
            <person name="Araus A.J."/>
            <person name="Petzold A."/>
            <person name="Susuki M."/>
            <person name="Suzuki K.-i.T."/>
            <person name="Hayashi T."/>
            <person name="Toyoda A."/>
            <person name="Oliveira C."/>
            <person name="Osipova E."/>
            <person name="Leigh N.D."/>
            <person name="Simon A."/>
            <person name="Yun M.H."/>
        </authorList>
    </citation>
    <scope>NUCLEOTIDE SEQUENCE</scope>
    <source>
        <strain evidence="3">20211129_DDA</strain>
        <tissue evidence="3">Liver</tissue>
    </source>
</reference>
<dbReference type="Gene3D" id="6.10.250.1950">
    <property type="match status" value="1"/>
</dbReference>
<accession>A0AAV7NBL3</accession>
<dbReference type="Pfam" id="PF24487">
    <property type="entry name" value="NDC80_loop"/>
    <property type="match status" value="1"/>
</dbReference>
<feature type="non-terminal residue" evidence="3">
    <location>
        <position position="1"/>
    </location>
</feature>
<dbReference type="InterPro" id="IPR057091">
    <property type="entry name" value="NDC80_loop"/>
</dbReference>
<dbReference type="GO" id="GO:0051315">
    <property type="term" value="P:attachment of mitotic spindle microtubules to kinetochore"/>
    <property type="evidence" value="ECO:0007669"/>
    <property type="project" value="InterPro"/>
</dbReference>
<dbReference type="EMBL" id="JANPWB010000012">
    <property type="protein sequence ID" value="KAJ1112537.1"/>
    <property type="molecule type" value="Genomic_DNA"/>
</dbReference>
<feature type="domain" description="Kinetochore protein NDC80 loop region" evidence="2">
    <location>
        <begin position="122"/>
        <end position="352"/>
    </location>
</feature>
<keyword evidence="1" id="KW-0175">Coiled coil</keyword>
<name>A0AAV7NBL3_PLEWA</name>
<evidence type="ECO:0000313" key="3">
    <source>
        <dbReference type="EMBL" id="KAJ1112537.1"/>
    </source>
</evidence>